<protein>
    <submittedName>
        <fullName evidence="2">Uncharacterized protein</fullName>
    </submittedName>
</protein>
<accession>A0A7S1J5E3</accession>
<dbReference type="AlphaFoldDB" id="A0A7S1J5E3"/>
<name>A0A7S1J5E3_9EUGL</name>
<reference evidence="2" key="1">
    <citation type="submission" date="2021-01" db="EMBL/GenBank/DDBJ databases">
        <authorList>
            <person name="Corre E."/>
            <person name="Pelletier E."/>
            <person name="Niang G."/>
            <person name="Scheremetjew M."/>
            <person name="Finn R."/>
            <person name="Kale V."/>
            <person name="Holt S."/>
            <person name="Cochrane G."/>
            <person name="Meng A."/>
            <person name="Brown T."/>
            <person name="Cohen L."/>
        </authorList>
    </citation>
    <scope>NUCLEOTIDE SEQUENCE</scope>
    <source>
        <strain evidence="2">NIES-381</strain>
    </source>
</reference>
<gene>
    <name evidence="2" type="ORF">EGYM00392_LOCUS44360</name>
</gene>
<organism evidence="2">
    <name type="scientific">Eutreptiella gymnastica</name>
    <dbReference type="NCBI Taxonomy" id="73025"/>
    <lineage>
        <taxon>Eukaryota</taxon>
        <taxon>Discoba</taxon>
        <taxon>Euglenozoa</taxon>
        <taxon>Euglenida</taxon>
        <taxon>Spirocuta</taxon>
        <taxon>Euglenophyceae</taxon>
        <taxon>Eutreptiales</taxon>
        <taxon>Eutreptiaceae</taxon>
        <taxon>Eutreptiella</taxon>
    </lineage>
</organism>
<sequence>MIAGEFPRNRKSACLVLFCDTQTCKSMSARGERQDGKSMAEKKPHRDKKDEQTSALLSNCSCISNIIPDATRMNTIWKTATITGKQTIDGDLWLACPQRPQCDGSLGELWRDVSGV</sequence>
<evidence type="ECO:0000313" key="2">
    <source>
        <dbReference type="EMBL" id="CAD9033216.1"/>
    </source>
</evidence>
<proteinExistence type="predicted"/>
<dbReference type="EMBL" id="HBGA01119537">
    <property type="protein sequence ID" value="CAD9033216.1"/>
    <property type="molecule type" value="Transcribed_RNA"/>
</dbReference>
<evidence type="ECO:0000256" key="1">
    <source>
        <dbReference type="SAM" id="MobiDB-lite"/>
    </source>
</evidence>
<feature type="region of interest" description="Disordered" evidence="1">
    <location>
        <begin position="27"/>
        <end position="53"/>
    </location>
</feature>
<feature type="compositionally biased region" description="Basic and acidic residues" evidence="1">
    <location>
        <begin position="30"/>
        <end position="52"/>
    </location>
</feature>